<dbReference type="Proteomes" id="UP001633002">
    <property type="component" value="Unassembled WGS sequence"/>
</dbReference>
<organism evidence="2 3">
    <name type="scientific">Riccia sorocarpa</name>
    <dbReference type="NCBI Taxonomy" id="122646"/>
    <lineage>
        <taxon>Eukaryota</taxon>
        <taxon>Viridiplantae</taxon>
        <taxon>Streptophyta</taxon>
        <taxon>Embryophyta</taxon>
        <taxon>Marchantiophyta</taxon>
        <taxon>Marchantiopsida</taxon>
        <taxon>Marchantiidae</taxon>
        <taxon>Marchantiales</taxon>
        <taxon>Ricciaceae</taxon>
        <taxon>Riccia</taxon>
    </lineage>
</organism>
<proteinExistence type="predicted"/>
<feature type="compositionally biased region" description="Basic and acidic residues" evidence="1">
    <location>
        <begin position="295"/>
        <end position="306"/>
    </location>
</feature>
<comment type="caution">
    <text evidence="2">The sequence shown here is derived from an EMBL/GenBank/DDBJ whole genome shotgun (WGS) entry which is preliminary data.</text>
</comment>
<reference evidence="2 3" key="1">
    <citation type="submission" date="2024-09" db="EMBL/GenBank/DDBJ databases">
        <title>Chromosome-scale assembly of Riccia sorocarpa.</title>
        <authorList>
            <person name="Paukszto L."/>
        </authorList>
    </citation>
    <scope>NUCLEOTIDE SEQUENCE [LARGE SCALE GENOMIC DNA]</scope>
    <source>
        <strain evidence="2">LP-2024</strain>
        <tissue evidence="2">Aerial parts of the thallus</tissue>
    </source>
</reference>
<dbReference type="AlphaFoldDB" id="A0ABD3HX23"/>
<evidence type="ECO:0000313" key="3">
    <source>
        <dbReference type="Proteomes" id="UP001633002"/>
    </source>
</evidence>
<evidence type="ECO:0000313" key="2">
    <source>
        <dbReference type="EMBL" id="KAL3695998.1"/>
    </source>
</evidence>
<evidence type="ECO:0000256" key="1">
    <source>
        <dbReference type="SAM" id="MobiDB-lite"/>
    </source>
</evidence>
<name>A0ABD3HX23_9MARC</name>
<feature type="region of interest" description="Disordered" evidence="1">
    <location>
        <begin position="294"/>
        <end position="316"/>
    </location>
</feature>
<accession>A0ABD3HX23</accession>
<keyword evidence="3" id="KW-1185">Reference proteome</keyword>
<sequence>MSSIASEYCVLASSAMGRKRGVALLLRKDIKILSEGVDENGFNFKLTDARTVAERIDGPRFTLAQFRQGRFTWSRIDRVYVSDCRVLRVSHHSKFWTSDLIPLTVSFTLDKNFQPNSNWHHSGYFKADPYVVEQNLEYLKEVWEELKVKHSSKPPTELFLRCWMGLRKEIKGLQYKKKQSSLQVPLKEARIQELLSVGYGRLTPEEEVELAVLMDEVRELQAWQHHWWRLTCRDKLLREGDACTCYFFKKFKRRKVKTFIQKLKTEDGKVLQDQNQIAKVAQENFMTLYAAHETTQGEREKRDRLLADTNQRLSTE</sequence>
<gene>
    <name evidence="2" type="ORF">R1sor_010074</name>
</gene>
<dbReference type="EMBL" id="JBJQOH010000002">
    <property type="protein sequence ID" value="KAL3695998.1"/>
    <property type="molecule type" value="Genomic_DNA"/>
</dbReference>
<protein>
    <submittedName>
        <fullName evidence="2">Uncharacterized protein</fullName>
    </submittedName>
</protein>